<organism evidence="7 8">
    <name type="scientific">Leptospira alstonii serovar Sichuan str. 79601</name>
    <dbReference type="NCBI Taxonomy" id="1218565"/>
    <lineage>
        <taxon>Bacteria</taxon>
        <taxon>Pseudomonadati</taxon>
        <taxon>Spirochaetota</taxon>
        <taxon>Spirochaetia</taxon>
        <taxon>Leptospirales</taxon>
        <taxon>Leptospiraceae</taxon>
        <taxon>Leptospira</taxon>
    </lineage>
</organism>
<accession>M6CK32</accession>
<dbReference type="EMBL" id="ANIK01000093">
    <property type="protein sequence ID" value="EMJ92099.1"/>
    <property type="molecule type" value="Genomic_DNA"/>
</dbReference>
<evidence type="ECO:0000313" key="8">
    <source>
        <dbReference type="Proteomes" id="UP000011988"/>
    </source>
</evidence>
<reference evidence="7 8" key="1">
    <citation type="submission" date="2013-01" db="EMBL/GenBank/DDBJ databases">
        <authorList>
            <person name="Harkins D.M."/>
            <person name="Durkin A.S."/>
            <person name="Brinkac L.M."/>
            <person name="Haft D.H."/>
            <person name="Selengut J.D."/>
            <person name="Sanka R."/>
            <person name="DePew J."/>
            <person name="Purushe J."/>
            <person name="Galloway R.L."/>
            <person name="Vinetz J.M."/>
            <person name="Sutton G.G."/>
            <person name="Nierman W.C."/>
            <person name="Fouts D.E."/>
        </authorList>
    </citation>
    <scope>NUCLEOTIDE SEQUENCE [LARGE SCALE GENOMIC DNA]</scope>
    <source>
        <strain evidence="7 8">79601</strain>
    </source>
</reference>
<dbReference type="GO" id="GO:0047545">
    <property type="term" value="F:(S)-2-hydroxyglutarate dehydrogenase activity"/>
    <property type="evidence" value="ECO:0007669"/>
    <property type="project" value="TreeGrafter"/>
</dbReference>
<dbReference type="InterPro" id="IPR006076">
    <property type="entry name" value="FAD-dep_OxRdtase"/>
</dbReference>
<feature type="domain" description="FAD dependent oxidoreductase" evidence="6">
    <location>
        <begin position="2"/>
        <end position="359"/>
    </location>
</feature>
<evidence type="ECO:0000256" key="3">
    <source>
        <dbReference type="ARBA" id="ARBA00022827"/>
    </source>
</evidence>
<dbReference type="PATRIC" id="fig|1218565.3.peg.3720"/>
<dbReference type="RefSeq" id="WP_020774721.1">
    <property type="nucleotide sequence ID" value="NZ_ANIK01000093.1"/>
</dbReference>
<evidence type="ECO:0000313" key="7">
    <source>
        <dbReference type="EMBL" id="EMJ92099.1"/>
    </source>
</evidence>
<dbReference type="SUPFAM" id="SSF51905">
    <property type="entry name" value="FAD/NAD(P)-binding domain"/>
    <property type="match status" value="1"/>
</dbReference>
<gene>
    <name evidence="7" type="ORF">LEP1GSC194_1366</name>
</gene>
<proteinExistence type="inferred from homology"/>
<evidence type="ECO:0000256" key="5">
    <source>
        <dbReference type="ARBA" id="ARBA00037941"/>
    </source>
</evidence>
<comment type="cofactor">
    <cofactor evidence="1">
        <name>FAD</name>
        <dbReference type="ChEBI" id="CHEBI:57692"/>
    </cofactor>
</comment>
<keyword evidence="3" id="KW-0274">FAD</keyword>
<dbReference type="OrthoDB" id="9801699at2"/>
<dbReference type="Gene3D" id="3.50.50.60">
    <property type="entry name" value="FAD/NAD(P)-binding domain"/>
    <property type="match status" value="1"/>
</dbReference>
<dbReference type="AlphaFoldDB" id="M6CK32"/>
<dbReference type="PANTHER" id="PTHR43104:SF2">
    <property type="entry name" value="L-2-HYDROXYGLUTARATE DEHYDROGENASE, MITOCHONDRIAL"/>
    <property type="match status" value="1"/>
</dbReference>
<comment type="similarity">
    <text evidence="5">Belongs to the L2HGDH family.</text>
</comment>
<sequence>MILIIGSGIVGSWVAYQLSKHTNSDIYLCDSSENRGDGISGRNSGVLHSGIYYSEGSEKLKHCLRGYELSLEFFNQFKVPYSICGKIITIGAKEDSLIELKKREKLEELYNKSVKYEIQGTSFVKNLSSEYPSLLGENAIHLGKTGVVDVSLYLKALWRECENSGVTFIKGKNFVFQEGNPSLCDMRSGALERVEADCIVNAGGLYSDELIQQLGESKYEIRPNKGEYYRLKKELPFKKLVYPLPSYSSTALGVHYTFHLNGESYAGPNSNWASSKSDYTFQTSRDVFFNSLKNITNYYTEEDLTQGYVGLRPRLFFDNNPVTDFVIRKYPENKPWIHLLGIESPGLTSSPSIGEEVSRLVKSLI</sequence>
<dbReference type="PANTHER" id="PTHR43104">
    <property type="entry name" value="L-2-HYDROXYGLUTARATE DEHYDROGENASE, MITOCHONDRIAL"/>
    <property type="match status" value="1"/>
</dbReference>
<dbReference type="InterPro" id="IPR036188">
    <property type="entry name" value="FAD/NAD-bd_sf"/>
</dbReference>
<evidence type="ECO:0000256" key="2">
    <source>
        <dbReference type="ARBA" id="ARBA00022630"/>
    </source>
</evidence>
<dbReference type="Proteomes" id="UP000011988">
    <property type="component" value="Unassembled WGS sequence"/>
</dbReference>
<keyword evidence="4" id="KW-0560">Oxidoreductase</keyword>
<evidence type="ECO:0000259" key="6">
    <source>
        <dbReference type="Pfam" id="PF01266"/>
    </source>
</evidence>
<keyword evidence="2" id="KW-0285">Flavoprotein</keyword>
<dbReference type="Pfam" id="PF01266">
    <property type="entry name" value="DAO"/>
    <property type="match status" value="1"/>
</dbReference>
<evidence type="ECO:0000256" key="1">
    <source>
        <dbReference type="ARBA" id="ARBA00001974"/>
    </source>
</evidence>
<dbReference type="Gene3D" id="3.30.9.10">
    <property type="entry name" value="D-Amino Acid Oxidase, subunit A, domain 2"/>
    <property type="match status" value="1"/>
</dbReference>
<comment type="caution">
    <text evidence="7">The sequence shown here is derived from an EMBL/GenBank/DDBJ whole genome shotgun (WGS) entry which is preliminary data.</text>
</comment>
<protein>
    <submittedName>
        <fullName evidence="7">FAD dependent oxidoreductase</fullName>
    </submittedName>
</protein>
<evidence type="ECO:0000256" key="4">
    <source>
        <dbReference type="ARBA" id="ARBA00023002"/>
    </source>
</evidence>
<dbReference type="GO" id="GO:0005737">
    <property type="term" value="C:cytoplasm"/>
    <property type="evidence" value="ECO:0007669"/>
    <property type="project" value="TreeGrafter"/>
</dbReference>
<name>M6CK32_9LEPT</name>